<dbReference type="AlphaFoldDB" id="A0A4Y2X404"/>
<evidence type="ECO:0000313" key="5">
    <source>
        <dbReference type="Proteomes" id="UP000499080"/>
    </source>
</evidence>
<dbReference type="EMBL" id="BGPR01043902">
    <property type="protein sequence ID" value="GBO20571.1"/>
    <property type="molecule type" value="Genomic_DNA"/>
</dbReference>
<protein>
    <submittedName>
        <fullName evidence="3">Uncharacterized protein</fullName>
    </submittedName>
</protein>
<dbReference type="EMBL" id="BGPR01070974">
    <property type="protein sequence ID" value="GBO44300.1"/>
    <property type="molecule type" value="Genomic_DNA"/>
</dbReference>
<dbReference type="EMBL" id="BGPR01043886">
    <property type="protein sequence ID" value="GBO20547.1"/>
    <property type="molecule type" value="Genomic_DNA"/>
</dbReference>
<reference evidence="3 5" key="1">
    <citation type="journal article" date="2019" name="Sci. Rep.">
        <title>Orb-weaving spider Araneus ventricosus genome elucidates the spidroin gene catalogue.</title>
        <authorList>
            <person name="Kono N."/>
            <person name="Nakamura H."/>
            <person name="Ohtoshi R."/>
            <person name="Moran D.A.P."/>
            <person name="Shinohara A."/>
            <person name="Yoshida Y."/>
            <person name="Fujiwara M."/>
            <person name="Mori M."/>
            <person name="Tomita M."/>
            <person name="Arakawa K."/>
        </authorList>
    </citation>
    <scope>NUCLEOTIDE SEQUENCE [LARGE SCALE GENOMIC DNA]</scope>
</reference>
<keyword evidence="5" id="KW-1185">Reference proteome</keyword>
<name>A0A4Y2X404_ARAVE</name>
<gene>
    <name evidence="1" type="ORF">AVEN_178235_1</name>
    <name evidence="3" type="ORF">AVEN_198765_1</name>
    <name evidence="4" type="ORF">AVEN_248413_1</name>
    <name evidence="2" type="ORF">AVEN_255044_1</name>
</gene>
<dbReference type="EMBL" id="BGPR01070935">
    <property type="protein sequence ID" value="GBO44269.1"/>
    <property type="molecule type" value="Genomic_DNA"/>
</dbReference>
<organism evidence="3 5">
    <name type="scientific">Araneus ventricosus</name>
    <name type="common">Orbweaver spider</name>
    <name type="synonym">Epeira ventricosa</name>
    <dbReference type="NCBI Taxonomy" id="182803"/>
    <lineage>
        <taxon>Eukaryota</taxon>
        <taxon>Metazoa</taxon>
        <taxon>Ecdysozoa</taxon>
        <taxon>Arthropoda</taxon>
        <taxon>Chelicerata</taxon>
        <taxon>Arachnida</taxon>
        <taxon>Araneae</taxon>
        <taxon>Araneomorphae</taxon>
        <taxon>Entelegynae</taxon>
        <taxon>Araneoidea</taxon>
        <taxon>Araneidae</taxon>
        <taxon>Araneus</taxon>
    </lineage>
</organism>
<accession>A0A4Y2X404</accession>
<dbReference type="Proteomes" id="UP000499080">
    <property type="component" value="Unassembled WGS sequence"/>
</dbReference>
<evidence type="ECO:0000313" key="4">
    <source>
        <dbReference type="EMBL" id="GBO44300.1"/>
    </source>
</evidence>
<evidence type="ECO:0000313" key="2">
    <source>
        <dbReference type="EMBL" id="GBO20571.1"/>
    </source>
</evidence>
<proteinExistence type="predicted"/>
<comment type="caution">
    <text evidence="3">The sequence shown here is derived from an EMBL/GenBank/DDBJ whole genome shotgun (WGS) entry which is preliminary data.</text>
</comment>
<evidence type="ECO:0000313" key="3">
    <source>
        <dbReference type="EMBL" id="GBO44269.1"/>
    </source>
</evidence>
<sequence length="105" mass="12002">MASIHSEKQIPETFFIPYDFLFQRLSTLNSRNPSRSFGYAYHRLGTSAIQQQVSTKEIIMCVSLFCATNCTRIKVRPPNQNSSSPKGYASLWAYELNASQKQENM</sequence>
<evidence type="ECO:0000313" key="1">
    <source>
        <dbReference type="EMBL" id="GBO20547.1"/>
    </source>
</evidence>